<keyword evidence="2" id="KW-1185">Reference proteome</keyword>
<sequence length="294" mass="33234">MKWRVDAMLIEINLWERDGKMFSVMTTFIALADSNDSWTMPLEDEESGHSGTVIGFEEMSEVEDFSHNDPDYSRRISVSLDQNGDRDEVELEPLGHTKACAPEKVRESAWPNIKGRRRLLKLRTSLLLPQWVSLEEIDVVGPISYELELLASLGVQGTMLLAPREALITSKANSKPLGKLLSTEPPHVIAEKRFYDIFRACLGFAYAMENEHKKVLEFADCVHLPRKELLMQRTRSSSSPRGRSGDPRTKVAANIALFDGYFFDVVYNSSSANRGATSLNREAFRENKVEFLSS</sequence>
<evidence type="ECO:0000313" key="1">
    <source>
        <dbReference type="EnsemblPlants" id="cds.evm.model.04.505"/>
    </source>
</evidence>
<dbReference type="AlphaFoldDB" id="A0A803PHP4"/>
<reference evidence="1" key="2">
    <citation type="submission" date="2021-03" db="UniProtKB">
        <authorList>
            <consortium name="EnsemblPlants"/>
        </authorList>
    </citation>
    <scope>IDENTIFICATION</scope>
</reference>
<dbReference type="EnsemblPlants" id="evm.model.04.505">
    <property type="protein sequence ID" value="cds.evm.model.04.505"/>
    <property type="gene ID" value="evm.TU.04.505"/>
</dbReference>
<reference evidence="1" key="1">
    <citation type="submission" date="2018-11" db="EMBL/GenBank/DDBJ databases">
        <authorList>
            <person name="Grassa J C."/>
        </authorList>
    </citation>
    <scope>NUCLEOTIDE SEQUENCE [LARGE SCALE GENOMIC DNA]</scope>
</reference>
<dbReference type="Gramene" id="evm.model.04.505">
    <property type="protein sequence ID" value="cds.evm.model.04.505"/>
    <property type="gene ID" value="evm.TU.04.505"/>
</dbReference>
<accession>A0A803PHP4</accession>
<evidence type="ECO:0000313" key="2">
    <source>
        <dbReference type="Proteomes" id="UP000596661"/>
    </source>
</evidence>
<protein>
    <submittedName>
        <fullName evidence="1">Uncharacterized protein</fullName>
    </submittedName>
</protein>
<name>A0A803PHP4_CANSA</name>
<dbReference type="Proteomes" id="UP000596661">
    <property type="component" value="Chromosome 4"/>
</dbReference>
<proteinExistence type="predicted"/>
<dbReference type="EMBL" id="UZAU01000362">
    <property type="status" value="NOT_ANNOTATED_CDS"/>
    <property type="molecule type" value="Genomic_DNA"/>
</dbReference>
<organism evidence="1 2">
    <name type="scientific">Cannabis sativa</name>
    <name type="common">Hemp</name>
    <name type="synonym">Marijuana</name>
    <dbReference type="NCBI Taxonomy" id="3483"/>
    <lineage>
        <taxon>Eukaryota</taxon>
        <taxon>Viridiplantae</taxon>
        <taxon>Streptophyta</taxon>
        <taxon>Embryophyta</taxon>
        <taxon>Tracheophyta</taxon>
        <taxon>Spermatophyta</taxon>
        <taxon>Magnoliopsida</taxon>
        <taxon>eudicotyledons</taxon>
        <taxon>Gunneridae</taxon>
        <taxon>Pentapetalae</taxon>
        <taxon>rosids</taxon>
        <taxon>fabids</taxon>
        <taxon>Rosales</taxon>
        <taxon>Cannabaceae</taxon>
        <taxon>Cannabis</taxon>
    </lineage>
</organism>